<dbReference type="Proteomes" id="UP001294570">
    <property type="component" value="Unassembled WGS sequence"/>
</dbReference>
<comment type="caution">
    <text evidence="1">The sequence shown here is derived from an EMBL/GenBank/DDBJ whole genome shotgun (WGS) entry which is preliminary data.</text>
</comment>
<protein>
    <submittedName>
        <fullName evidence="1">Uncharacterized protein</fullName>
    </submittedName>
</protein>
<sequence length="397" mass="45468">MQNQSFDFKEICSSEPLGFIKPSSIMDFKDPLVKWIDENTTVVGYLSDDHNSSNPLEDMDGYGFIYTARDQTQEFNSVLGLDQYGSADTDLVSDHPLLRRRWVAAAIEAEEFQVYCQATAGCKEFSDDYYRGRAQRYWRENHDKYTYYSQSAIYDFEFSGRVLRELWSELRADRDKSIGDPDSVVLDCYEHGGCSWSLAGSGNQCRWDTSSGAGVWIPDSEARLEIDRRAKVYTFGFVDFTINEVGEKIWFALIEGQYQKGLKSKSPYFKQWSEAFAWLEQQGQTLKLSALGTKSEQQRYVRVVARRRAAMELAESALTLYNAWVNGDVYGTVVATLNRCNHGSWHVVDSESCWGYYGSEDSYSALRSDFDDVLADYRQRFAPEHCSHWTEPNAAQG</sequence>
<dbReference type="EMBL" id="JAXIVU010000002">
    <property type="protein sequence ID" value="MDY7218556.1"/>
    <property type="molecule type" value="Genomic_DNA"/>
</dbReference>
<reference evidence="1 2" key="1">
    <citation type="submission" date="2023-12" db="EMBL/GenBank/DDBJ databases">
        <title>Denitrificimonas halotolerans sp. nov.,a novel species isolated from landfill leachate.</title>
        <authorList>
            <person name="Wang S."/>
        </authorList>
    </citation>
    <scope>NUCLEOTIDE SEQUENCE [LARGE SCALE GENOMIC DNA]</scope>
    <source>
        <strain evidence="1 2">JX-1</strain>
    </source>
</reference>
<evidence type="ECO:0000313" key="2">
    <source>
        <dbReference type="Proteomes" id="UP001294570"/>
    </source>
</evidence>
<accession>A0ABU5GNP0</accession>
<dbReference type="RefSeq" id="WP_321552645.1">
    <property type="nucleotide sequence ID" value="NZ_JAXIVU010000002.1"/>
</dbReference>
<name>A0ABU5GNP0_9GAMM</name>
<keyword evidence="2" id="KW-1185">Reference proteome</keyword>
<proteinExistence type="predicted"/>
<organism evidence="1 2">
    <name type="scientific">Denitrificimonas halotolerans</name>
    <dbReference type="NCBI Taxonomy" id="3098930"/>
    <lineage>
        <taxon>Bacteria</taxon>
        <taxon>Pseudomonadati</taxon>
        <taxon>Pseudomonadota</taxon>
        <taxon>Gammaproteobacteria</taxon>
        <taxon>Pseudomonadales</taxon>
        <taxon>Pseudomonadaceae</taxon>
        <taxon>Denitrificimonas</taxon>
    </lineage>
</organism>
<gene>
    <name evidence="1" type="ORF">TOI97_03030</name>
</gene>
<evidence type="ECO:0000313" key="1">
    <source>
        <dbReference type="EMBL" id="MDY7218556.1"/>
    </source>
</evidence>